<organism evidence="1 2">
    <name type="scientific">Reichenbachiella carrageenanivorans</name>
    <dbReference type="NCBI Taxonomy" id="2979869"/>
    <lineage>
        <taxon>Bacteria</taxon>
        <taxon>Pseudomonadati</taxon>
        <taxon>Bacteroidota</taxon>
        <taxon>Cytophagia</taxon>
        <taxon>Cytophagales</taxon>
        <taxon>Reichenbachiellaceae</taxon>
        <taxon>Reichenbachiella</taxon>
    </lineage>
</organism>
<gene>
    <name evidence="1" type="ORF">N7E81_01985</name>
</gene>
<name>A0ABY6D122_9BACT</name>
<sequence length="469" mass="52197">MERIKYLLLISILFSAFSCTDLVDDINKDLTELDPDAVPPEALLRGAQLSNIMVQQGHALRISALYSGQMVGYAVDYGALYSYNFASTTGNTTWTRAYQGVVPQVRLILSKLGDRNVLLQGISQVLEAHSVGTCASLFGDVPYTQAYNEEIDEPDYESQVSVFQNLQVLLDLAIENFEASFSGVTLAEDIYYGGDRDKWLEAAWTLKARYYMHMKDYESAYAAAQKGIVSAENTMYFTPFGDEDQNGNKNTFYTLMQSTRSGDIGTASSYLMDVLNPSGVNSRNNAKTDERARYEYYKIAPGSTGIADMYEPQRLISYEENILILAEAGTRTIDMATGLAHLNELRAWLNGGEFLNDNFASLSHVYNPYLSTDFLPGGIENADGIAQSRALLREIIEERYVSGFLTYMPFDDARRLRKSDSDIAVAIPLNSPSASQQPERFIYPANEINTNSNIPTPLPDLVLVTEVNK</sequence>
<dbReference type="InterPro" id="IPR041662">
    <property type="entry name" value="SusD-like_2"/>
</dbReference>
<dbReference type="Proteomes" id="UP001062165">
    <property type="component" value="Chromosome"/>
</dbReference>
<dbReference type="Gene3D" id="1.25.40.390">
    <property type="match status" value="1"/>
</dbReference>
<dbReference type="SUPFAM" id="SSF48452">
    <property type="entry name" value="TPR-like"/>
    <property type="match status" value="1"/>
</dbReference>
<keyword evidence="1" id="KW-0449">Lipoprotein</keyword>
<dbReference type="Pfam" id="PF12771">
    <property type="entry name" value="SusD-like_2"/>
    <property type="match status" value="1"/>
</dbReference>
<dbReference type="EMBL" id="CP106735">
    <property type="protein sequence ID" value="UXX79874.1"/>
    <property type="molecule type" value="Genomic_DNA"/>
</dbReference>
<keyword evidence="2" id="KW-1185">Reference proteome</keyword>
<dbReference type="RefSeq" id="WP_263051605.1">
    <property type="nucleotide sequence ID" value="NZ_CP106735.1"/>
</dbReference>
<accession>A0ABY6D122</accession>
<proteinExistence type="predicted"/>
<dbReference type="PROSITE" id="PS51257">
    <property type="entry name" value="PROKAR_LIPOPROTEIN"/>
    <property type="match status" value="1"/>
</dbReference>
<evidence type="ECO:0000313" key="2">
    <source>
        <dbReference type="Proteomes" id="UP001062165"/>
    </source>
</evidence>
<evidence type="ECO:0000313" key="1">
    <source>
        <dbReference type="EMBL" id="UXX79874.1"/>
    </source>
</evidence>
<dbReference type="InterPro" id="IPR011990">
    <property type="entry name" value="TPR-like_helical_dom_sf"/>
</dbReference>
<reference evidence="1" key="1">
    <citation type="submission" date="2022-10" db="EMBL/GenBank/DDBJ databases">
        <title>Comparative genomics and taxonomic characterization of three novel marine species of genus Reichenbachiella exhibiting antioxidant and polysaccharide degradation activities.</title>
        <authorList>
            <person name="Muhammad N."/>
            <person name="Lee Y.-J."/>
            <person name="Ko J."/>
            <person name="Kim S.-G."/>
        </authorList>
    </citation>
    <scope>NUCLEOTIDE SEQUENCE</scope>
    <source>
        <strain evidence="1">Wsw4-B4</strain>
    </source>
</reference>
<protein>
    <submittedName>
        <fullName evidence="1">SusD/RagB family nutrient-binding outer membrane lipoprotein</fullName>
    </submittedName>
</protein>